<dbReference type="Proteomes" id="UP000594263">
    <property type="component" value="Unplaced"/>
</dbReference>
<dbReference type="InterPro" id="IPR050592">
    <property type="entry name" value="GDSL_lipolytic_enzyme"/>
</dbReference>
<accession>A0A7N0RFD3</accession>
<dbReference type="PANTHER" id="PTHR45642:SF150">
    <property type="entry name" value="GDSL ESTERASE_LIPASE EXL3"/>
    <property type="match status" value="1"/>
</dbReference>
<name>A0A7N0RFD3_KALFE</name>
<reference evidence="1" key="1">
    <citation type="submission" date="2021-01" db="UniProtKB">
        <authorList>
            <consortium name="EnsemblPlants"/>
        </authorList>
    </citation>
    <scope>IDENTIFICATION</scope>
</reference>
<dbReference type="OMA" id="MEWILVE"/>
<dbReference type="Gramene" id="Kaladp0010s0173.1.v1.1">
    <property type="protein sequence ID" value="Kaladp0010s0173.1.v1.1.CDS.1"/>
    <property type="gene ID" value="Kaladp0010s0173.v1.1"/>
</dbReference>
<evidence type="ECO:0008006" key="3">
    <source>
        <dbReference type="Google" id="ProtNLM"/>
    </source>
</evidence>
<sequence>MVLWSSELVPLKTAHNTLLLTVCSALLLWRAFTESAVIDIPEDQKFPALIAFGDSIVDPGNNNGLKTIVKANFPPYGKDFQGGPTGRFCNGKVASDLIGESSQRIYLTYKVLSSILLNAHEANFIERE</sequence>
<dbReference type="PANTHER" id="PTHR45642">
    <property type="entry name" value="GDSL ESTERASE/LIPASE EXL3"/>
    <property type="match status" value="1"/>
</dbReference>
<dbReference type="AlphaFoldDB" id="A0A7N0RFD3"/>
<evidence type="ECO:0000313" key="1">
    <source>
        <dbReference type="EnsemblPlants" id="Kaladp0010s0173.1.v1.1.CDS.1"/>
    </source>
</evidence>
<organism evidence="1 2">
    <name type="scientific">Kalanchoe fedtschenkoi</name>
    <name type="common">Lavender scallops</name>
    <name type="synonym">South American air plant</name>
    <dbReference type="NCBI Taxonomy" id="63787"/>
    <lineage>
        <taxon>Eukaryota</taxon>
        <taxon>Viridiplantae</taxon>
        <taxon>Streptophyta</taxon>
        <taxon>Embryophyta</taxon>
        <taxon>Tracheophyta</taxon>
        <taxon>Spermatophyta</taxon>
        <taxon>Magnoliopsida</taxon>
        <taxon>eudicotyledons</taxon>
        <taxon>Gunneridae</taxon>
        <taxon>Pentapetalae</taxon>
        <taxon>Saxifragales</taxon>
        <taxon>Crassulaceae</taxon>
        <taxon>Kalanchoe</taxon>
    </lineage>
</organism>
<dbReference type="Gene3D" id="3.40.50.1110">
    <property type="entry name" value="SGNH hydrolase"/>
    <property type="match status" value="1"/>
</dbReference>
<keyword evidence="2" id="KW-1185">Reference proteome</keyword>
<evidence type="ECO:0000313" key="2">
    <source>
        <dbReference type="Proteomes" id="UP000594263"/>
    </source>
</evidence>
<dbReference type="InterPro" id="IPR036514">
    <property type="entry name" value="SGNH_hydro_sf"/>
</dbReference>
<protein>
    <recommendedName>
        <fullName evidence="3">GDSL esterase/lipase</fullName>
    </recommendedName>
</protein>
<dbReference type="EnsemblPlants" id="Kaladp0010s0173.1.v1.1">
    <property type="protein sequence ID" value="Kaladp0010s0173.1.v1.1.CDS.1"/>
    <property type="gene ID" value="Kaladp0010s0173.v1.1"/>
</dbReference>
<proteinExistence type="predicted"/>